<dbReference type="EC" id="5.3.1.22" evidence="4"/>
<keyword evidence="5" id="KW-1185">Reference proteome</keyword>
<accession>A0ABT2EK09</accession>
<protein>
    <submittedName>
        <fullName evidence="4">Hydroxypyruvate isomerase</fullName>
        <ecNumber evidence="4">5.3.1.22</ecNumber>
    </submittedName>
</protein>
<sequence>MTRRKWLQTTALSVTAASLVAANEQKGGEKRMGKFKQDLSWWCFARPGVDIKRLIKEAKAIGYAGFELVPREWWDLIKDEGLEIVTIGGHASLTDGLNRKENHNRIEEEILRNLELAKKYGIKILICFSGNRRGISDEEGLENTVEGLKRVAKAAEEAGVTLALELLNSKVDHKDYQADRTWWGVEVCKRVNSPRVKLLYDIYHMQIMEGDIIRTIQQNIQWIAHFHTAGNPGRRDFDDDQELNYRGIMKAIAALGYDGYVGHEFIPKGDVFEAMRRAFEICNV</sequence>
<evidence type="ECO:0000313" key="5">
    <source>
        <dbReference type="Proteomes" id="UP001204798"/>
    </source>
</evidence>
<evidence type="ECO:0000259" key="3">
    <source>
        <dbReference type="Pfam" id="PF01261"/>
    </source>
</evidence>
<dbReference type="Gene3D" id="3.20.20.150">
    <property type="entry name" value="Divalent-metal-dependent TIM barrel enzymes"/>
    <property type="match status" value="1"/>
</dbReference>
<gene>
    <name evidence="4" type="ORF">M2350_000668</name>
</gene>
<evidence type="ECO:0000256" key="2">
    <source>
        <dbReference type="SAM" id="Coils"/>
    </source>
</evidence>
<dbReference type="GO" id="GO:0008903">
    <property type="term" value="F:hydroxypyruvate isomerase activity"/>
    <property type="evidence" value="ECO:0007669"/>
    <property type="project" value="UniProtKB-EC"/>
</dbReference>
<dbReference type="EMBL" id="JANUCP010000001">
    <property type="protein sequence ID" value="MCS3918271.1"/>
    <property type="molecule type" value="Genomic_DNA"/>
</dbReference>
<dbReference type="Pfam" id="PF01261">
    <property type="entry name" value="AP_endonuc_2"/>
    <property type="match status" value="1"/>
</dbReference>
<keyword evidence="1 4" id="KW-0413">Isomerase</keyword>
<dbReference type="PANTHER" id="PTHR43489">
    <property type="entry name" value="ISOMERASE"/>
    <property type="match status" value="1"/>
</dbReference>
<feature type="domain" description="Xylose isomerase-like TIM barrel" evidence="3">
    <location>
        <begin position="56"/>
        <end position="270"/>
    </location>
</feature>
<evidence type="ECO:0000256" key="1">
    <source>
        <dbReference type="ARBA" id="ARBA00023235"/>
    </source>
</evidence>
<keyword evidence="2" id="KW-0175">Coiled coil</keyword>
<evidence type="ECO:0000313" key="4">
    <source>
        <dbReference type="EMBL" id="MCS3918271.1"/>
    </source>
</evidence>
<feature type="coiled-coil region" evidence="2">
    <location>
        <begin position="97"/>
        <end position="158"/>
    </location>
</feature>
<dbReference type="RefSeq" id="WP_310473599.1">
    <property type="nucleotide sequence ID" value="NZ_CP130454.1"/>
</dbReference>
<dbReference type="InterPro" id="IPR013022">
    <property type="entry name" value="Xyl_isomerase-like_TIM-brl"/>
</dbReference>
<dbReference type="InterPro" id="IPR036237">
    <property type="entry name" value="Xyl_isomerase-like_sf"/>
</dbReference>
<organism evidence="4 5">
    <name type="scientific">Candidatus Fervidibacter sacchari</name>
    <dbReference type="NCBI Taxonomy" id="1448929"/>
    <lineage>
        <taxon>Bacteria</taxon>
        <taxon>Candidatus Fervidibacterota</taxon>
        <taxon>Candidatus Fervidibacter</taxon>
    </lineage>
</organism>
<reference evidence="4 5" key="1">
    <citation type="submission" date="2022-08" db="EMBL/GenBank/DDBJ databases">
        <title>Bacterial and archaeal communities from various locations to study Microbial Dark Matter (Phase II).</title>
        <authorList>
            <person name="Stepanauskas R."/>
        </authorList>
    </citation>
    <scope>NUCLEOTIDE SEQUENCE [LARGE SCALE GENOMIC DNA]</scope>
    <source>
        <strain evidence="4 5">PD1</strain>
    </source>
</reference>
<dbReference type="SUPFAM" id="SSF51658">
    <property type="entry name" value="Xylose isomerase-like"/>
    <property type="match status" value="1"/>
</dbReference>
<name>A0ABT2EK09_9BACT</name>
<dbReference type="InterPro" id="IPR050417">
    <property type="entry name" value="Sugar_Epim/Isomerase"/>
</dbReference>
<dbReference type="Proteomes" id="UP001204798">
    <property type="component" value="Unassembled WGS sequence"/>
</dbReference>
<proteinExistence type="predicted"/>
<comment type="caution">
    <text evidence="4">The sequence shown here is derived from an EMBL/GenBank/DDBJ whole genome shotgun (WGS) entry which is preliminary data.</text>
</comment>
<dbReference type="PANTHER" id="PTHR43489:SF3">
    <property type="entry name" value="XYLOSE ISOMERASE DOMAIN PROTEIN TIM BARREL"/>
    <property type="match status" value="1"/>
</dbReference>